<dbReference type="SUPFAM" id="SSF54285">
    <property type="entry name" value="MoaD/ThiS"/>
    <property type="match status" value="1"/>
</dbReference>
<comment type="caution">
    <text evidence="4">The sequence shown here is derived from an EMBL/GenBank/DDBJ whole genome shotgun (WGS) entry which is preliminary data.</text>
</comment>
<dbReference type="InterPro" id="IPR003749">
    <property type="entry name" value="ThiS/MoaD-like"/>
</dbReference>
<evidence type="ECO:0000313" key="4">
    <source>
        <dbReference type="EMBL" id="CAH0533319.1"/>
    </source>
</evidence>
<evidence type="ECO:0000256" key="1">
    <source>
        <dbReference type="ARBA" id="ARBA00022741"/>
    </source>
</evidence>
<evidence type="ECO:0000256" key="2">
    <source>
        <dbReference type="ARBA" id="ARBA00024200"/>
    </source>
</evidence>
<name>A0ABN8DQ75_9VIBR</name>
<gene>
    <name evidence="4" type="primary">moaD</name>
    <name evidence="4" type="ORF">VST7929_01185</name>
</gene>
<dbReference type="InterPro" id="IPR044672">
    <property type="entry name" value="MOCS2A"/>
</dbReference>
<proteinExistence type="inferred from homology"/>
<dbReference type="InterPro" id="IPR012675">
    <property type="entry name" value="Beta-grasp_dom_sf"/>
</dbReference>
<evidence type="ECO:0000313" key="5">
    <source>
        <dbReference type="Proteomes" id="UP000838672"/>
    </source>
</evidence>
<dbReference type="CDD" id="cd00754">
    <property type="entry name" value="Ubl_MoaD"/>
    <property type="match status" value="1"/>
</dbReference>
<evidence type="ECO:0000256" key="3">
    <source>
        <dbReference type="ARBA" id="ARBA00024247"/>
    </source>
</evidence>
<dbReference type="Proteomes" id="UP000838672">
    <property type="component" value="Unassembled WGS sequence"/>
</dbReference>
<comment type="similarity">
    <text evidence="2">Belongs to the MoaD family.</text>
</comment>
<dbReference type="EMBL" id="CAKLDI010000001">
    <property type="protein sequence ID" value="CAH0533319.1"/>
    <property type="molecule type" value="Genomic_DNA"/>
</dbReference>
<sequence length="81" mass="8773">MITVRFFAALKERVGVETLTWPAVPETTAALRDALAAQSDEWHQALTQGPLLVAVNHTMTHWSQALEAGDEVAFFPPVTGG</sequence>
<dbReference type="PANTHER" id="PTHR33359">
    <property type="entry name" value="MOLYBDOPTERIN SYNTHASE SULFUR CARRIER SUBUNIT"/>
    <property type="match status" value="1"/>
</dbReference>
<protein>
    <recommendedName>
        <fullName evidence="3">Molybdopterin synthase sulfur carrier subunit</fullName>
    </recommendedName>
</protein>
<dbReference type="NCBIfam" id="TIGR01682">
    <property type="entry name" value="moaD"/>
    <property type="match status" value="1"/>
</dbReference>
<organism evidence="4 5">
    <name type="scientific">Vibrio stylophorae</name>
    <dbReference type="NCBI Taxonomy" id="659351"/>
    <lineage>
        <taxon>Bacteria</taxon>
        <taxon>Pseudomonadati</taxon>
        <taxon>Pseudomonadota</taxon>
        <taxon>Gammaproteobacteria</taxon>
        <taxon>Vibrionales</taxon>
        <taxon>Vibrionaceae</taxon>
        <taxon>Vibrio</taxon>
    </lineage>
</organism>
<accession>A0ABN8DQ75</accession>
<dbReference type="RefSeq" id="WP_237465688.1">
    <property type="nucleotide sequence ID" value="NZ_CAKLDI010000001.1"/>
</dbReference>
<keyword evidence="1" id="KW-0547">Nucleotide-binding</keyword>
<reference evidence="4" key="1">
    <citation type="submission" date="2021-11" db="EMBL/GenBank/DDBJ databases">
        <authorList>
            <person name="Rodrigo-Torres L."/>
            <person name="Arahal R. D."/>
            <person name="Lucena T."/>
        </authorList>
    </citation>
    <scope>NUCLEOTIDE SEQUENCE</scope>
    <source>
        <strain evidence="4">CECT 7929</strain>
    </source>
</reference>
<dbReference type="InterPro" id="IPR016155">
    <property type="entry name" value="Mopterin_synth/thiamin_S_b"/>
</dbReference>
<dbReference type="Pfam" id="PF02597">
    <property type="entry name" value="ThiS"/>
    <property type="match status" value="1"/>
</dbReference>
<dbReference type="Gene3D" id="3.10.20.30">
    <property type="match status" value="1"/>
</dbReference>
<dbReference type="PANTHER" id="PTHR33359:SF1">
    <property type="entry name" value="MOLYBDOPTERIN SYNTHASE SULFUR CARRIER SUBUNIT"/>
    <property type="match status" value="1"/>
</dbReference>
<keyword evidence="5" id="KW-1185">Reference proteome</keyword>